<dbReference type="KEGG" id="amj:102561228"/>
<dbReference type="CTD" id="9592"/>
<sequence length="247" mass="26344">MEVQKEAQRIMSLSVWKLYHSRLQRGGLRLHRSLQLSQVLRSARELYLAARAGGEEDGAGPEPPQLEPLERGKAADPDPLGCVSVADPAPMDQVIAADTKSLDCVNSADPDPMDCSIAADPAPTDCVNASDLDPMDCAPAAEPEPPAVDTQLSSAELRPPPVRGPCTKPSRKRRSPSWAKPGAAEAGLAPSKKARLEAEERDQQPQRQEGPFPSLAKVLQSRFAVPSPPCRRGQGVLGLLVRAVAAC</sequence>
<dbReference type="Proteomes" id="UP000050525">
    <property type="component" value="Unassembled WGS sequence"/>
</dbReference>
<dbReference type="EMBL" id="AKHW03004369">
    <property type="protein sequence ID" value="KYO30043.1"/>
    <property type="molecule type" value="Genomic_DNA"/>
</dbReference>
<name>A0A151MZQ0_ALLMI</name>
<dbReference type="Pfam" id="PF05760">
    <property type="entry name" value="IER"/>
    <property type="match status" value="1"/>
</dbReference>
<accession>A0A151MZQ0</accession>
<dbReference type="PANTHER" id="PTHR15895">
    <property type="entry name" value="IMMEDIATE EARLY RESPONSE GENE"/>
    <property type="match status" value="1"/>
</dbReference>
<feature type="region of interest" description="Disordered" evidence="2">
    <location>
        <begin position="135"/>
        <end position="214"/>
    </location>
</feature>
<dbReference type="eggNOG" id="ENOG502S19F">
    <property type="taxonomic scope" value="Eukaryota"/>
</dbReference>
<gene>
    <name evidence="3" type="primary">IER2</name>
    <name evidence="3" type="ORF">Y1Q_0020697</name>
</gene>
<comment type="caution">
    <text evidence="3">The sequence shown here is derived from an EMBL/GenBank/DDBJ whole genome shotgun (WGS) entry which is preliminary data.</text>
</comment>
<protein>
    <submittedName>
        <fullName evidence="3">Immediate early response 2 protein</fullName>
    </submittedName>
</protein>
<dbReference type="OrthoDB" id="8937180at2759"/>
<keyword evidence="4" id="KW-1185">Reference proteome</keyword>
<proteinExistence type="inferred from homology"/>
<organism evidence="3 4">
    <name type="scientific">Alligator mississippiensis</name>
    <name type="common">American alligator</name>
    <dbReference type="NCBI Taxonomy" id="8496"/>
    <lineage>
        <taxon>Eukaryota</taxon>
        <taxon>Metazoa</taxon>
        <taxon>Chordata</taxon>
        <taxon>Craniata</taxon>
        <taxon>Vertebrata</taxon>
        <taxon>Euteleostomi</taxon>
        <taxon>Archelosauria</taxon>
        <taxon>Archosauria</taxon>
        <taxon>Crocodylia</taxon>
        <taxon>Alligatoridae</taxon>
        <taxon>Alligatorinae</taxon>
        <taxon>Alligator</taxon>
    </lineage>
</organism>
<evidence type="ECO:0000256" key="1">
    <source>
        <dbReference type="ARBA" id="ARBA00006186"/>
    </source>
</evidence>
<dbReference type="AlphaFoldDB" id="A0A151MZQ0"/>
<dbReference type="InterPro" id="IPR008653">
    <property type="entry name" value="IER"/>
</dbReference>
<comment type="similarity">
    <text evidence="1">Belongs to the IER family.</text>
</comment>
<dbReference type="GeneID" id="102561228"/>
<feature type="compositionally biased region" description="Basic and acidic residues" evidence="2">
    <location>
        <begin position="194"/>
        <end position="204"/>
    </location>
</feature>
<feature type="region of interest" description="Disordered" evidence="2">
    <location>
        <begin position="52"/>
        <end position="78"/>
    </location>
</feature>
<evidence type="ECO:0000256" key="2">
    <source>
        <dbReference type="SAM" id="MobiDB-lite"/>
    </source>
</evidence>
<evidence type="ECO:0000313" key="4">
    <source>
        <dbReference type="Proteomes" id="UP000050525"/>
    </source>
</evidence>
<dbReference type="PhylomeDB" id="A0A151MZQ0"/>
<evidence type="ECO:0000313" key="3">
    <source>
        <dbReference type="EMBL" id="KYO30043.1"/>
    </source>
</evidence>
<dbReference type="RefSeq" id="XP_006262824.1">
    <property type="nucleotide sequence ID" value="XM_006262762.4"/>
</dbReference>
<reference evidence="3 4" key="1">
    <citation type="journal article" date="2012" name="Genome Biol.">
        <title>Sequencing three crocodilian genomes to illuminate the evolution of archosaurs and amniotes.</title>
        <authorList>
            <person name="St John J.A."/>
            <person name="Braun E.L."/>
            <person name="Isberg S.R."/>
            <person name="Miles L.G."/>
            <person name="Chong A.Y."/>
            <person name="Gongora J."/>
            <person name="Dalzell P."/>
            <person name="Moran C."/>
            <person name="Bed'hom B."/>
            <person name="Abzhanov A."/>
            <person name="Burgess S.C."/>
            <person name="Cooksey A.M."/>
            <person name="Castoe T.A."/>
            <person name="Crawford N.G."/>
            <person name="Densmore L.D."/>
            <person name="Drew J.C."/>
            <person name="Edwards S.V."/>
            <person name="Faircloth B.C."/>
            <person name="Fujita M.K."/>
            <person name="Greenwold M.J."/>
            <person name="Hoffmann F.G."/>
            <person name="Howard J.M."/>
            <person name="Iguchi T."/>
            <person name="Janes D.E."/>
            <person name="Khan S.Y."/>
            <person name="Kohno S."/>
            <person name="de Koning A.J."/>
            <person name="Lance S.L."/>
            <person name="McCarthy F.M."/>
            <person name="McCormack J.E."/>
            <person name="Merchant M.E."/>
            <person name="Peterson D.G."/>
            <person name="Pollock D.D."/>
            <person name="Pourmand N."/>
            <person name="Raney B.J."/>
            <person name="Roessler K.A."/>
            <person name="Sanford J.R."/>
            <person name="Sawyer R.H."/>
            <person name="Schmidt C.J."/>
            <person name="Triplett E.W."/>
            <person name="Tuberville T.D."/>
            <person name="Venegas-Anaya M."/>
            <person name="Howard J.T."/>
            <person name="Jarvis E.D."/>
            <person name="Guillette L.J.Jr."/>
            <person name="Glenn T.C."/>
            <person name="Green R.E."/>
            <person name="Ray D.A."/>
        </authorList>
    </citation>
    <scope>NUCLEOTIDE SEQUENCE [LARGE SCALE GENOMIC DNA]</scope>
    <source>
        <strain evidence="3">KSC_2009_1</strain>
    </source>
</reference>